<accession>A0A2T7CJI7</accession>
<dbReference type="AlphaFoldDB" id="A0A2T7CJI7"/>
<proteinExistence type="predicted"/>
<name>A0A2T7CJI7_9POAL</name>
<keyword evidence="2" id="KW-1185">Reference proteome</keyword>
<reference evidence="1 2" key="1">
    <citation type="submission" date="2018-04" db="EMBL/GenBank/DDBJ databases">
        <title>WGS assembly of Panicum hallii var. hallii HAL2.</title>
        <authorList>
            <person name="Lovell J."/>
            <person name="Jenkins J."/>
            <person name="Lowry D."/>
            <person name="Mamidi S."/>
            <person name="Sreedasyam A."/>
            <person name="Weng X."/>
            <person name="Barry K."/>
            <person name="Bonette J."/>
            <person name="Campitelli B."/>
            <person name="Daum C."/>
            <person name="Gordon S."/>
            <person name="Gould B."/>
            <person name="Lipzen A."/>
            <person name="MacQueen A."/>
            <person name="Palacio-Mejia J."/>
            <person name="Plott C."/>
            <person name="Shakirov E."/>
            <person name="Shu S."/>
            <person name="Yoshinaga Y."/>
            <person name="Zane M."/>
            <person name="Rokhsar D."/>
            <person name="Grimwood J."/>
            <person name="Schmutz J."/>
            <person name="Juenger T."/>
        </authorList>
    </citation>
    <scope>NUCLEOTIDE SEQUENCE [LARGE SCALE GENOMIC DNA]</scope>
    <source>
        <strain evidence="2">cv. HAL2</strain>
    </source>
</reference>
<organism evidence="1 2">
    <name type="scientific">Panicum hallii var. hallii</name>
    <dbReference type="NCBI Taxonomy" id="1504633"/>
    <lineage>
        <taxon>Eukaryota</taxon>
        <taxon>Viridiplantae</taxon>
        <taxon>Streptophyta</taxon>
        <taxon>Embryophyta</taxon>
        <taxon>Tracheophyta</taxon>
        <taxon>Spermatophyta</taxon>
        <taxon>Magnoliopsida</taxon>
        <taxon>Liliopsida</taxon>
        <taxon>Poales</taxon>
        <taxon>Poaceae</taxon>
        <taxon>PACMAD clade</taxon>
        <taxon>Panicoideae</taxon>
        <taxon>Panicodae</taxon>
        <taxon>Paniceae</taxon>
        <taxon>Panicinae</taxon>
        <taxon>Panicum</taxon>
        <taxon>Panicum sect. Panicum</taxon>
    </lineage>
</organism>
<dbReference type="EMBL" id="CM009756">
    <property type="protein sequence ID" value="PUZ43496.1"/>
    <property type="molecule type" value="Genomic_DNA"/>
</dbReference>
<evidence type="ECO:0000313" key="1">
    <source>
        <dbReference type="EMBL" id="PUZ43496.1"/>
    </source>
</evidence>
<gene>
    <name evidence="1" type="ORF">GQ55_8G014700</name>
</gene>
<sequence>MEPSAPCYAYTRQGWSGERLECAAGRRNTHSLSTLNGPLHGPKTLLLQFCFGRVFLSDLSSSLTENKCGASLRAGKHRNCSLRKKRKAPEMRGN</sequence>
<dbReference type="Proteomes" id="UP000244336">
    <property type="component" value="Chromosome 8"/>
</dbReference>
<dbReference type="Gramene" id="PUZ43496">
    <property type="protein sequence ID" value="PUZ43496"/>
    <property type="gene ID" value="GQ55_8G014700"/>
</dbReference>
<evidence type="ECO:0000313" key="2">
    <source>
        <dbReference type="Proteomes" id="UP000244336"/>
    </source>
</evidence>
<protein>
    <submittedName>
        <fullName evidence="1">Uncharacterized protein</fullName>
    </submittedName>
</protein>